<dbReference type="Proteomes" id="UP000726737">
    <property type="component" value="Unassembled WGS sequence"/>
</dbReference>
<protein>
    <submittedName>
        <fullName evidence="3">Uncharacterized protein</fullName>
    </submittedName>
</protein>
<dbReference type="OrthoDB" id="2434096at2759"/>
<evidence type="ECO:0000256" key="2">
    <source>
        <dbReference type="SAM" id="SignalP"/>
    </source>
</evidence>
<sequence>MFIKSATIAALAFVAAVSAQEGTPNHTHFTNPVGEAQVFPAGENSTFSWAFACVAPSTYTSPTPQTVDVQLLNADDPNKAFFLAPVTTIDCSKTSGNEPWTVPVRDDAPGTIYSLKIVLSEPVYSGRFKISSKDAPAPGPAPGAGSGSGSGSDDSTSAAGALAPVLTGVALAASAALLKRKTNDAKTLSRWVSICRRDPRD</sequence>
<proteinExistence type="predicted"/>
<feature type="chain" id="PRO_5040241106" evidence="2">
    <location>
        <begin position="20"/>
        <end position="201"/>
    </location>
</feature>
<name>A0A9P6QGL9_9FUNG</name>
<comment type="caution">
    <text evidence="3">The sequence shown here is derived from an EMBL/GenBank/DDBJ whole genome shotgun (WGS) entry which is preliminary data.</text>
</comment>
<evidence type="ECO:0000313" key="4">
    <source>
        <dbReference type="Proteomes" id="UP000726737"/>
    </source>
</evidence>
<keyword evidence="4" id="KW-1185">Reference proteome</keyword>
<feature type="signal peptide" evidence="2">
    <location>
        <begin position="1"/>
        <end position="19"/>
    </location>
</feature>
<evidence type="ECO:0000313" key="3">
    <source>
        <dbReference type="EMBL" id="KAG0266736.1"/>
    </source>
</evidence>
<gene>
    <name evidence="3" type="ORF">BG011_001195</name>
</gene>
<dbReference type="AlphaFoldDB" id="A0A9P6QGL9"/>
<keyword evidence="2" id="KW-0732">Signal</keyword>
<accession>A0A9P6QGL9</accession>
<evidence type="ECO:0000256" key="1">
    <source>
        <dbReference type="SAM" id="MobiDB-lite"/>
    </source>
</evidence>
<dbReference type="EMBL" id="JAAAJA010000013">
    <property type="protein sequence ID" value="KAG0266736.1"/>
    <property type="molecule type" value="Genomic_DNA"/>
</dbReference>
<organism evidence="3 4">
    <name type="scientific">Mortierella polycephala</name>
    <dbReference type="NCBI Taxonomy" id="41804"/>
    <lineage>
        <taxon>Eukaryota</taxon>
        <taxon>Fungi</taxon>
        <taxon>Fungi incertae sedis</taxon>
        <taxon>Mucoromycota</taxon>
        <taxon>Mortierellomycotina</taxon>
        <taxon>Mortierellomycetes</taxon>
        <taxon>Mortierellales</taxon>
        <taxon>Mortierellaceae</taxon>
        <taxon>Mortierella</taxon>
    </lineage>
</organism>
<reference evidence="3" key="1">
    <citation type="journal article" date="2020" name="Fungal Divers.">
        <title>Resolving the Mortierellaceae phylogeny through synthesis of multi-gene phylogenetics and phylogenomics.</title>
        <authorList>
            <person name="Vandepol N."/>
            <person name="Liber J."/>
            <person name="Desiro A."/>
            <person name="Na H."/>
            <person name="Kennedy M."/>
            <person name="Barry K."/>
            <person name="Grigoriev I.V."/>
            <person name="Miller A.N."/>
            <person name="O'Donnell K."/>
            <person name="Stajich J.E."/>
            <person name="Bonito G."/>
        </authorList>
    </citation>
    <scope>NUCLEOTIDE SEQUENCE</scope>
    <source>
        <strain evidence="3">KOD948</strain>
    </source>
</reference>
<feature type="region of interest" description="Disordered" evidence="1">
    <location>
        <begin position="134"/>
        <end position="158"/>
    </location>
</feature>